<dbReference type="Proteomes" id="UP000521872">
    <property type="component" value="Unassembled WGS sequence"/>
</dbReference>
<sequence length="159" mass="17513">MASFARLACVYRASARAGQQRTFSNTSVALNEATSNLGAVPVQKKPIGGFRGGIVGFLFGFSLASSYTAYHLLEEYQKASAALQASVSAHVRRIEAVEKDLKALNDASATKEDISRVRTEVKKLYDGLHVEFLDLRTHVWGIQQDLHKLSKKESTEVRI</sequence>
<keyword evidence="2" id="KW-1185">Reference proteome</keyword>
<proteinExistence type="predicted"/>
<accession>A0A8H4QU74</accession>
<name>A0A8H4QU74_9AGAR</name>
<protein>
    <recommendedName>
        <fullName evidence="3">IncA domain-containing protein</fullName>
    </recommendedName>
</protein>
<dbReference type="PANTHER" id="PTHR37849">
    <property type="entry name" value="YALI0E11605P"/>
    <property type="match status" value="1"/>
</dbReference>
<gene>
    <name evidence="1" type="ORF">D9613_005912</name>
</gene>
<evidence type="ECO:0008006" key="3">
    <source>
        <dbReference type="Google" id="ProtNLM"/>
    </source>
</evidence>
<dbReference type="AlphaFoldDB" id="A0A8H4QU74"/>
<reference evidence="1 2" key="1">
    <citation type="submission" date="2019-12" db="EMBL/GenBank/DDBJ databases">
        <authorList>
            <person name="Floudas D."/>
            <person name="Bentzer J."/>
            <person name="Ahren D."/>
            <person name="Johansson T."/>
            <person name="Persson P."/>
            <person name="Tunlid A."/>
        </authorList>
    </citation>
    <scope>NUCLEOTIDE SEQUENCE [LARGE SCALE GENOMIC DNA]</scope>
    <source>
        <strain evidence="1 2">CBS 102.39</strain>
    </source>
</reference>
<dbReference type="PANTHER" id="PTHR37849:SF1">
    <property type="entry name" value="YALI0E11605P"/>
    <property type="match status" value="1"/>
</dbReference>
<evidence type="ECO:0000313" key="1">
    <source>
        <dbReference type="EMBL" id="KAF4617540.1"/>
    </source>
</evidence>
<evidence type="ECO:0000313" key="2">
    <source>
        <dbReference type="Proteomes" id="UP000521872"/>
    </source>
</evidence>
<organism evidence="1 2">
    <name type="scientific">Agrocybe pediades</name>
    <dbReference type="NCBI Taxonomy" id="84607"/>
    <lineage>
        <taxon>Eukaryota</taxon>
        <taxon>Fungi</taxon>
        <taxon>Dikarya</taxon>
        <taxon>Basidiomycota</taxon>
        <taxon>Agaricomycotina</taxon>
        <taxon>Agaricomycetes</taxon>
        <taxon>Agaricomycetidae</taxon>
        <taxon>Agaricales</taxon>
        <taxon>Agaricineae</taxon>
        <taxon>Strophariaceae</taxon>
        <taxon>Agrocybe</taxon>
    </lineage>
</organism>
<comment type="caution">
    <text evidence="1">The sequence shown here is derived from an EMBL/GenBank/DDBJ whole genome shotgun (WGS) entry which is preliminary data.</text>
</comment>
<dbReference type="EMBL" id="JAACJL010000030">
    <property type="protein sequence ID" value="KAF4617540.1"/>
    <property type="molecule type" value="Genomic_DNA"/>
</dbReference>